<keyword evidence="1" id="KW-0732">Signal</keyword>
<feature type="signal peptide" evidence="1">
    <location>
        <begin position="1"/>
        <end position="22"/>
    </location>
</feature>
<dbReference type="AlphaFoldDB" id="A0A7Z7VXU6"/>
<dbReference type="RefSeq" id="WP_016424505.1">
    <property type="nucleotide sequence ID" value="NZ_CABKRV010000001.1"/>
</dbReference>
<evidence type="ECO:0000256" key="1">
    <source>
        <dbReference type="SAM" id="SignalP"/>
    </source>
</evidence>
<reference evidence="4" key="2">
    <citation type="submission" date="2018-06" db="EMBL/GenBank/DDBJ databases">
        <authorList>
            <consortium name="Pathogen Informatics"/>
            <person name="Doyle S."/>
        </authorList>
    </citation>
    <scope>NUCLEOTIDE SEQUENCE [LARGE SCALE GENOMIC DNA]</scope>
    <source>
        <strain evidence="4">NCTC12218</strain>
    </source>
</reference>
<evidence type="ECO:0000313" key="4">
    <source>
        <dbReference type="EMBL" id="SUM89998.1"/>
    </source>
</evidence>
<keyword evidence="4" id="KW-0449">Lipoprotein</keyword>
<dbReference type="InterPro" id="IPR048013">
    <property type="entry name" value="EMYY_lipop"/>
</dbReference>
<evidence type="ECO:0000313" key="5">
    <source>
        <dbReference type="Proteomes" id="UP000264146"/>
    </source>
</evidence>
<accession>A0A7Z7VXU6</accession>
<dbReference type="EMBL" id="LR962863">
    <property type="protein sequence ID" value="CAD7360430.1"/>
    <property type="molecule type" value="Genomic_DNA"/>
</dbReference>
<proteinExistence type="predicted"/>
<organism evidence="4">
    <name type="scientific">Staphylococcus schleiferi</name>
    <dbReference type="NCBI Taxonomy" id="1295"/>
    <lineage>
        <taxon>Bacteria</taxon>
        <taxon>Bacillati</taxon>
        <taxon>Bacillota</taxon>
        <taxon>Bacilli</taxon>
        <taxon>Bacillales</taxon>
        <taxon>Staphylococcaceae</taxon>
        <taxon>Staphylococcus</taxon>
    </lineage>
</organism>
<sequence>MKKWIKIIILSFLALTLLPACMHSSEDQLKAFDQRMKIVNEKERVLSKTLNQMDLNQIHYLSQTDTTDKNKQAFNDIKKAIDQKLKPKFKDYREAANQLPARDDSLKALKSTYLKGIDQKEHEIKQLDLFIALCQKSIQSNEKILDSTQAFEKHRSRVESQMNLAKQTEQGSRESEMLENKLISNNQAIKEIAEKSMNAKSEKAQLDAIHKEMLPLIQGQIKELNKTQLKDSATNNARQNAIEMYYKLERYYQERAKTIQYSEKLSKFDVNQLVTKGDDLERFDQPFEKEKRKLESK</sequence>
<reference evidence="3 6" key="1">
    <citation type="submission" date="2018-01" db="EMBL/GenBank/DDBJ databases">
        <title>Complete genome sequence of Staphylococcus Scheliferi isolated from human.</title>
        <authorList>
            <person name="Abouelkhair M.A."/>
            <person name="Bemis D.A."/>
            <person name="Kania S.A."/>
        </authorList>
    </citation>
    <scope>NUCLEOTIDE SEQUENCE [LARGE SCALE GENOMIC DNA]</scope>
    <source>
        <strain evidence="3 6">ATCC 43808</strain>
    </source>
</reference>
<evidence type="ECO:0000313" key="3">
    <source>
        <dbReference type="EMBL" id="NHA33482.1"/>
    </source>
</evidence>
<feature type="chain" id="PRO_5044662702" evidence="1">
    <location>
        <begin position="23"/>
        <end position="297"/>
    </location>
</feature>
<evidence type="ECO:0000313" key="6">
    <source>
        <dbReference type="Proteomes" id="UP000572988"/>
    </source>
</evidence>
<reference evidence="2 5" key="3">
    <citation type="submission" date="2020-11" db="EMBL/GenBank/DDBJ databases">
        <authorList>
            <consortium name="Pathogen Informatics"/>
        </authorList>
    </citation>
    <scope>NUCLEOTIDE SEQUENCE [LARGE SCALE GENOMIC DNA]</scope>
    <source>
        <strain evidence="2 5">NCTC12218</strain>
    </source>
</reference>
<dbReference type="NCBIfam" id="NF033194">
    <property type="entry name" value="lipo_EMYY"/>
    <property type="match status" value="1"/>
</dbReference>
<keyword evidence="6" id="KW-1185">Reference proteome</keyword>
<dbReference type="Proteomes" id="UP000572988">
    <property type="component" value="Unassembled WGS sequence"/>
</dbReference>
<evidence type="ECO:0000313" key="2">
    <source>
        <dbReference type="EMBL" id="CAD7360430.1"/>
    </source>
</evidence>
<gene>
    <name evidence="3" type="ORF">C1O36_02895</name>
    <name evidence="4" type="ORF">NCTC12218_02106</name>
</gene>
<name>A0A7Z7VXU6_STASC</name>
<dbReference type="EMBL" id="POVK01000006">
    <property type="protein sequence ID" value="NHA33482.1"/>
    <property type="molecule type" value="Genomic_DNA"/>
</dbReference>
<dbReference type="EMBL" id="UHEF01000001">
    <property type="protein sequence ID" value="SUM89998.1"/>
    <property type="molecule type" value="Genomic_DNA"/>
</dbReference>
<protein>
    <submittedName>
        <fullName evidence="3 4">Lipoprotein</fullName>
    </submittedName>
</protein>
<dbReference type="Proteomes" id="UP000264146">
    <property type="component" value="Chromosome"/>
</dbReference>